<organism evidence="2 3">
    <name type="scientific">Pandoraea apista</name>
    <dbReference type="NCBI Taxonomy" id="93218"/>
    <lineage>
        <taxon>Bacteria</taxon>
        <taxon>Pseudomonadati</taxon>
        <taxon>Pseudomonadota</taxon>
        <taxon>Betaproteobacteria</taxon>
        <taxon>Burkholderiales</taxon>
        <taxon>Burkholderiaceae</taxon>
        <taxon>Pandoraea</taxon>
    </lineage>
</organism>
<feature type="region of interest" description="Disordered" evidence="1">
    <location>
        <begin position="1"/>
        <end position="148"/>
    </location>
</feature>
<feature type="compositionally biased region" description="Basic and acidic residues" evidence="1">
    <location>
        <begin position="18"/>
        <end position="37"/>
    </location>
</feature>
<evidence type="ECO:0000256" key="1">
    <source>
        <dbReference type="SAM" id="MobiDB-lite"/>
    </source>
</evidence>
<sequence>MNVQSRFSRARRRRDRHTPRLDRRSDDVLLNDHREVSGSEADLGRSSLRCNSLGRRPTSRSHAATRLSAHEYRLTGARSRSLPARTQRPACMPNDTTSRQCHQGPRTPLLSKGRAAPAPRATFTRDTDERLPSGLRPADPPQRAPIRARATSSVVRLITAPTIRYSPGASLLPDAAISHATANGVKPPKIVVPRL</sequence>
<dbReference type="Proteomes" id="UP000364291">
    <property type="component" value="Unassembled WGS sequence"/>
</dbReference>
<gene>
    <name evidence="2" type="ORF">PAP18089_03057</name>
</gene>
<evidence type="ECO:0000313" key="3">
    <source>
        <dbReference type="Proteomes" id="UP000364291"/>
    </source>
</evidence>
<proteinExistence type="predicted"/>
<evidence type="ECO:0000313" key="2">
    <source>
        <dbReference type="EMBL" id="VVG72065.1"/>
    </source>
</evidence>
<dbReference type="AlphaFoldDB" id="A0A5E5P770"/>
<protein>
    <submittedName>
        <fullName evidence="2">Uncharacterized protein</fullName>
    </submittedName>
</protein>
<reference evidence="2 3" key="1">
    <citation type="submission" date="2019-08" db="EMBL/GenBank/DDBJ databases">
        <authorList>
            <person name="Peeters C."/>
        </authorList>
    </citation>
    <scope>NUCLEOTIDE SEQUENCE [LARGE SCALE GENOMIC DNA]</scope>
    <source>
        <strain evidence="2 3">LMG 18089</strain>
    </source>
</reference>
<dbReference type="EMBL" id="CABPSX010000005">
    <property type="protein sequence ID" value="VVG72065.1"/>
    <property type="molecule type" value="Genomic_DNA"/>
</dbReference>
<accession>A0A5E5P770</accession>
<feature type="compositionally biased region" description="Basic residues" evidence="1">
    <location>
        <begin position="8"/>
        <end position="17"/>
    </location>
</feature>
<name>A0A5E5P770_9BURK</name>